<feature type="signal peptide" evidence="1">
    <location>
        <begin position="1"/>
        <end position="31"/>
    </location>
</feature>
<evidence type="ECO:0008006" key="4">
    <source>
        <dbReference type="Google" id="ProtNLM"/>
    </source>
</evidence>
<name>A0ABU0HQ50_9HYPH</name>
<organism evidence="2 3">
    <name type="scientific">Methylobacterium persicinum</name>
    <dbReference type="NCBI Taxonomy" id="374426"/>
    <lineage>
        <taxon>Bacteria</taxon>
        <taxon>Pseudomonadati</taxon>
        <taxon>Pseudomonadota</taxon>
        <taxon>Alphaproteobacteria</taxon>
        <taxon>Hyphomicrobiales</taxon>
        <taxon>Methylobacteriaceae</taxon>
        <taxon>Methylobacterium</taxon>
    </lineage>
</organism>
<dbReference type="EMBL" id="JAUSVV010000007">
    <property type="protein sequence ID" value="MDQ0443639.1"/>
    <property type="molecule type" value="Genomic_DNA"/>
</dbReference>
<keyword evidence="1" id="KW-0732">Signal</keyword>
<gene>
    <name evidence="2" type="ORF">QO016_003144</name>
</gene>
<evidence type="ECO:0000256" key="1">
    <source>
        <dbReference type="SAM" id="SignalP"/>
    </source>
</evidence>
<keyword evidence="3" id="KW-1185">Reference proteome</keyword>
<accession>A0ABU0HQ50</accession>
<evidence type="ECO:0000313" key="3">
    <source>
        <dbReference type="Proteomes" id="UP001236369"/>
    </source>
</evidence>
<sequence>MSENRQAALGAAVSCLVAAGVLGLAPMPARAGDLPAQGEYHIYYTGLNPSPTKPVQIGPQRSVTVSTSVMTAVNAAGSGLLHNMAGRCTGMPAVDAAAKTMESHGYSDYVDADGDHAYEKWDYPVQPLAQASEGTGEWIGGTGKFAGLSGRITIKSQRLNTLADGMVQVVGEKTGTYTLGAKTASEN</sequence>
<dbReference type="RefSeq" id="WP_238247662.1">
    <property type="nucleotide sequence ID" value="NZ_BPQX01000012.1"/>
</dbReference>
<feature type="chain" id="PRO_5045762925" description="DUF4410 domain-containing protein" evidence="1">
    <location>
        <begin position="32"/>
        <end position="187"/>
    </location>
</feature>
<dbReference type="Proteomes" id="UP001236369">
    <property type="component" value="Unassembled WGS sequence"/>
</dbReference>
<reference evidence="2 3" key="1">
    <citation type="submission" date="2023-07" db="EMBL/GenBank/DDBJ databases">
        <title>Genomic Encyclopedia of Type Strains, Phase IV (KMG-IV): sequencing the most valuable type-strain genomes for metagenomic binning, comparative biology and taxonomic classification.</title>
        <authorList>
            <person name="Goeker M."/>
        </authorList>
    </citation>
    <scope>NUCLEOTIDE SEQUENCE [LARGE SCALE GENOMIC DNA]</scope>
    <source>
        <strain evidence="2 3">DSM 19562</strain>
    </source>
</reference>
<comment type="caution">
    <text evidence="2">The sequence shown here is derived from an EMBL/GenBank/DDBJ whole genome shotgun (WGS) entry which is preliminary data.</text>
</comment>
<protein>
    <recommendedName>
        <fullName evidence="4">DUF4410 domain-containing protein</fullName>
    </recommendedName>
</protein>
<proteinExistence type="predicted"/>
<evidence type="ECO:0000313" key="2">
    <source>
        <dbReference type="EMBL" id="MDQ0443639.1"/>
    </source>
</evidence>